<accession>A0ABQ0B5I1</accession>
<evidence type="ECO:0008006" key="3">
    <source>
        <dbReference type="Google" id="ProtNLM"/>
    </source>
</evidence>
<dbReference type="EMBL" id="BAABYW010000001">
    <property type="protein sequence ID" value="GAA6406716.1"/>
    <property type="molecule type" value="Genomic_DNA"/>
</dbReference>
<evidence type="ECO:0000313" key="1">
    <source>
        <dbReference type="EMBL" id="GAA6406716.1"/>
    </source>
</evidence>
<name>A0ABQ0B5I1_9FIRM</name>
<sequence>MFAAEVVSADRIPVKPDRSINVLWLVALMDMKFRGIHHRKAYDRITNMHYKSNYFYGAKKIL</sequence>
<gene>
    <name evidence="1" type="ORF">K040078D81_08330</name>
</gene>
<keyword evidence="2" id="KW-1185">Reference proteome</keyword>
<protein>
    <recommendedName>
        <fullName evidence="3">Transposase</fullName>
    </recommendedName>
</protein>
<reference evidence="1 2" key="1">
    <citation type="submission" date="2024-04" db="EMBL/GenBank/DDBJ databases">
        <title>Defined microbial consortia suppress multidrug-resistant proinflammatory Enterobacteriaceae via ecological control.</title>
        <authorList>
            <person name="Furuichi M."/>
            <person name="Kawaguchi T."/>
            <person name="Pust M."/>
            <person name="Yasuma K."/>
            <person name="Plichta D."/>
            <person name="Hasegawa N."/>
            <person name="Ohya T."/>
            <person name="Bhattarai S."/>
            <person name="Sasajima S."/>
            <person name="Aoto Y."/>
            <person name="Tuganbaev T."/>
            <person name="Yaginuma M."/>
            <person name="Ueda M."/>
            <person name="Okahashi N."/>
            <person name="Amafuji K."/>
            <person name="Kiridooshi Y."/>
            <person name="Sugita K."/>
            <person name="Strazar M."/>
            <person name="Skelly A."/>
            <person name="Suda W."/>
            <person name="Hattori M."/>
            <person name="Nakamoto N."/>
            <person name="Caballero S."/>
            <person name="Norman J."/>
            <person name="Olle B."/>
            <person name="Tanoue T."/>
            <person name="Arita M."/>
            <person name="Bucci V."/>
            <person name="Atarashi K."/>
            <person name="Xavier R."/>
            <person name="Honda K."/>
        </authorList>
    </citation>
    <scope>NUCLEOTIDE SEQUENCE [LARGE SCALE GENOMIC DNA]</scope>
    <source>
        <strain evidence="2">k04-0078-D8-1</strain>
    </source>
</reference>
<evidence type="ECO:0000313" key="2">
    <source>
        <dbReference type="Proteomes" id="UP001600943"/>
    </source>
</evidence>
<proteinExistence type="predicted"/>
<dbReference type="Proteomes" id="UP001600943">
    <property type="component" value="Unassembled WGS sequence"/>
</dbReference>
<organism evidence="1 2">
    <name type="scientific">Blautia hominis</name>
    <dbReference type="NCBI Taxonomy" id="2025493"/>
    <lineage>
        <taxon>Bacteria</taxon>
        <taxon>Bacillati</taxon>
        <taxon>Bacillota</taxon>
        <taxon>Clostridia</taxon>
        <taxon>Lachnospirales</taxon>
        <taxon>Lachnospiraceae</taxon>
        <taxon>Blautia</taxon>
    </lineage>
</organism>
<comment type="caution">
    <text evidence="1">The sequence shown here is derived from an EMBL/GenBank/DDBJ whole genome shotgun (WGS) entry which is preliminary data.</text>
</comment>